<dbReference type="AlphaFoldDB" id="A0AAE3H7D3"/>
<feature type="compositionally biased region" description="Basic and acidic residues" evidence="1">
    <location>
        <begin position="1"/>
        <end position="12"/>
    </location>
</feature>
<dbReference type="RefSeq" id="WP_255039127.1">
    <property type="nucleotide sequence ID" value="NZ_RJUF01000183.1"/>
</dbReference>
<dbReference type="Proteomes" id="UP001204144">
    <property type="component" value="Unassembled WGS sequence"/>
</dbReference>
<evidence type="ECO:0000313" key="2">
    <source>
        <dbReference type="EMBL" id="MCP9765434.1"/>
    </source>
</evidence>
<proteinExistence type="predicted"/>
<comment type="caution">
    <text evidence="2">The sequence shown here is derived from an EMBL/GenBank/DDBJ whole genome shotgun (WGS) entry which is preliminary data.</text>
</comment>
<sequence>MAGAAFEKDRQFHQQTVSDSGKSGGNLFLDDASQLLAGYTFSNFGSEYQRFNGVENEQRIWQQFQSASYLSRRFKLSHWVRLEECFMNQVVESKFEMRANGNLNFSVDLAYWKKQKGMLSIVVYDNFFLYLRNVTAGQDIFDQNRFFLGLAYPSNKRNYLQIGYLLVNQLNRNEVYTRNHNIGIYWFQNINNIKR</sequence>
<gene>
    <name evidence="2" type="ORF">EGI31_21065</name>
</gene>
<accession>A0AAE3H7D3</accession>
<keyword evidence="3" id="KW-1185">Reference proteome</keyword>
<name>A0AAE3H7D3_9BACT</name>
<dbReference type="EMBL" id="RJUF01000183">
    <property type="protein sequence ID" value="MCP9765434.1"/>
    <property type="molecule type" value="Genomic_DNA"/>
</dbReference>
<organism evidence="2 3">
    <name type="scientific">Lacihabitans soyangensis</name>
    <dbReference type="NCBI Taxonomy" id="869394"/>
    <lineage>
        <taxon>Bacteria</taxon>
        <taxon>Pseudomonadati</taxon>
        <taxon>Bacteroidota</taxon>
        <taxon>Cytophagia</taxon>
        <taxon>Cytophagales</taxon>
        <taxon>Leadbetterellaceae</taxon>
        <taxon>Lacihabitans</taxon>
    </lineage>
</organism>
<reference evidence="2 3" key="1">
    <citation type="submission" date="2018-11" db="EMBL/GenBank/DDBJ databases">
        <title>Novel bacteria species description.</title>
        <authorList>
            <person name="Han J.-H."/>
        </authorList>
    </citation>
    <scope>NUCLEOTIDE SEQUENCE [LARGE SCALE GENOMIC DNA]</scope>
    <source>
        <strain evidence="2 3">KCTC23259</strain>
    </source>
</reference>
<evidence type="ECO:0000256" key="1">
    <source>
        <dbReference type="SAM" id="MobiDB-lite"/>
    </source>
</evidence>
<protein>
    <submittedName>
        <fullName evidence="2">DUF2490 domain-containing protein</fullName>
    </submittedName>
</protein>
<feature type="region of interest" description="Disordered" evidence="1">
    <location>
        <begin position="1"/>
        <end position="21"/>
    </location>
</feature>
<dbReference type="Pfam" id="PF10677">
    <property type="entry name" value="DUF2490"/>
    <property type="match status" value="1"/>
</dbReference>
<evidence type="ECO:0000313" key="3">
    <source>
        <dbReference type="Proteomes" id="UP001204144"/>
    </source>
</evidence>
<dbReference type="InterPro" id="IPR019619">
    <property type="entry name" value="DUF2490"/>
</dbReference>